<protein>
    <submittedName>
        <fullName evidence="1">AbiA family abortive infection protein</fullName>
    </submittedName>
</protein>
<evidence type="ECO:0000313" key="1">
    <source>
        <dbReference type="EMBL" id="QQK06960.1"/>
    </source>
</evidence>
<name>A0AC61MQU4_9FIRM</name>
<dbReference type="EMBL" id="CP066744">
    <property type="protein sequence ID" value="QQK06960.1"/>
    <property type="molecule type" value="Genomic_DNA"/>
</dbReference>
<accession>A0AC61MQU4</accession>
<reference evidence="1 2" key="1">
    <citation type="journal article" date="2022" name="Int. J. Syst. Evol. Microbiol.">
        <title>Miniphocaeibacter halophilus sp. nov., an ammonium-tolerant acetate-producing bacterium isolated from a biogas system.</title>
        <authorList>
            <person name="Schnurer A."/>
            <person name="Singh A."/>
            <person name="Bi S."/>
            <person name="Qiao W."/>
            <person name="Westerholm M."/>
        </authorList>
    </citation>
    <scope>NUCLEOTIDE SEQUENCE [LARGE SCALE GENOMIC DNA]</scope>
    <source>
        <strain evidence="1 2">AMB_01</strain>
    </source>
</reference>
<evidence type="ECO:0000313" key="2">
    <source>
        <dbReference type="Proteomes" id="UP000595814"/>
    </source>
</evidence>
<organism evidence="1 2">
    <name type="scientific">Miniphocaeibacter halophilus</name>
    <dbReference type="NCBI Taxonomy" id="2931922"/>
    <lineage>
        <taxon>Bacteria</taxon>
        <taxon>Bacillati</taxon>
        <taxon>Bacillota</taxon>
        <taxon>Tissierellia</taxon>
        <taxon>Tissierellales</taxon>
        <taxon>Peptoniphilaceae</taxon>
        <taxon>Miniphocaeibacter</taxon>
    </lineage>
</organism>
<proteinExistence type="predicted"/>
<sequence>MLFIDYNLWLRTCKSIFKESPNRLKMYLQLYPIGQLSKKDKEKIMSMKFFENNIENGLWMLEKSNLEIRKHYYINNDGSFRNVNLVSPIMFLVIQCFGFLLNDNFSYDSTDKKIFYAGNLMADISFYAEPYNDFAKSVKIASEEYEYFIKLDIKSFYDNISLDILFSDILSIKALPEYLKDEKNLLLFKTTLSMIGGGKYPTIENSSSLSYIASVIYLEDVENKFIESLKRNKNITSFKIFRYVDDTYILLNLSESVELADIFLSISSIYNSIISKKHLTLNNGKSTYDRTIKINEVLRQAFYDEEVNEIKFNIQDKYRVSLIPFLEKLNSLDEAIDFKEYEAIIDEIYTVEDIALQPQEIFTTLSLKNIKKDKNKVIKLLDKLILSKNNYLRLDPKRLTRIIVNTNNGKLIKSMLNRLFRLSRNDNWTIYEMCSLIQYFLMRGFQHLDLLELLKEEDKNLYYYYIEYCKDSFWINSSSCLIELSEIKKDDTICFLYGMYLCNYQMENYINAYSYFKSFFDRYTAWLAMYSEVDKKSFKKKKPNIKKYYSNKSLSRVYKKIDNAEKIIKKAHDLRNASPINHSSAELINKGKSNNELKAEIDESILEMKFLITSKINNIKKNKCEFKIQNKIEQA</sequence>
<keyword evidence="2" id="KW-1185">Reference proteome</keyword>
<gene>
    <name evidence="1" type="ORF">JFY71_06320</name>
</gene>
<dbReference type="Proteomes" id="UP000595814">
    <property type="component" value="Chromosome"/>
</dbReference>